<feature type="domain" description="Beta-lactamase-related" evidence="3">
    <location>
        <begin position="51"/>
        <end position="241"/>
    </location>
</feature>
<sequence length="324" mass="37159">MPVKAAAGQQQVADIQQVLRENKVNGIVLIDGHVHNPRVISNQTSDDPRLVVKADRLFPIASFQKLMTGIAIERLVEQGKLSLATPLSRYWPSIPHGHQISIQRLMMHTSGLTNQEPPLNRPLGGEKEQEHYLLRHYRSSGHFTWNYADIDFSILAMIIRTASRRSYRGFLNQQILRPAGMQVKSYQQVRPGQVTRSGDDWGQLQTAMSKELGAGDVFCTPQDYWRFYHRAFLEQPHLLRRFIAKHGPAGKETYFGGTYIEPPYLHANGYLSGYSCTLYCNYRTKQTIMLFANNLSYSQLRSLSGQLYHAYFGDYREEQSQINY</sequence>
<dbReference type="GO" id="GO:0016020">
    <property type="term" value="C:membrane"/>
    <property type="evidence" value="ECO:0007669"/>
    <property type="project" value="UniProtKB-SubCell"/>
</dbReference>
<evidence type="ECO:0000256" key="1">
    <source>
        <dbReference type="ARBA" id="ARBA00004370"/>
    </source>
</evidence>
<evidence type="ECO:0000313" key="5">
    <source>
        <dbReference type="Proteomes" id="UP000050973"/>
    </source>
</evidence>
<comment type="caution">
    <text evidence="4">The sequence shown here is derived from an EMBL/GenBank/DDBJ whole genome shotgun (WGS) entry which is preliminary data.</text>
</comment>
<dbReference type="AlphaFoldDB" id="A0A0R1WH05"/>
<proteinExistence type="predicted"/>
<dbReference type="PANTHER" id="PTHR46825">
    <property type="entry name" value="D-ALANYL-D-ALANINE-CARBOXYPEPTIDASE/ENDOPEPTIDASE AMPH"/>
    <property type="match status" value="1"/>
</dbReference>
<accession>A0A0R1WH05</accession>
<organism evidence="4 5">
    <name type="scientific">Limosilactobacillus oris DSM 4864</name>
    <dbReference type="NCBI Taxonomy" id="1423779"/>
    <lineage>
        <taxon>Bacteria</taxon>
        <taxon>Bacillati</taxon>
        <taxon>Bacillota</taxon>
        <taxon>Bacilli</taxon>
        <taxon>Lactobacillales</taxon>
        <taxon>Lactobacillaceae</taxon>
        <taxon>Limosilactobacillus</taxon>
    </lineage>
</organism>
<gene>
    <name evidence="4" type="ORF">FC49_GL000322</name>
</gene>
<dbReference type="SUPFAM" id="SSF56601">
    <property type="entry name" value="beta-lactamase/transpeptidase-like"/>
    <property type="match status" value="1"/>
</dbReference>
<name>A0A0R1WH05_9LACO</name>
<comment type="subcellular location">
    <subcellularLocation>
        <location evidence="1">Membrane</location>
    </subcellularLocation>
</comment>
<dbReference type="Proteomes" id="UP000050973">
    <property type="component" value="Unassembled WGS sequence"/>
</dbReference>
<dbReference type="Gene3D" id="3.40.710.10">
    <property type="entry name" value="DD-peptidase/beta-lactamase superfamily"/>
    <property type="match status" value="1"/>
</dbReference>
<dbReference type="InterPro" id="IPR050491">
    <property type="entry name" value="AmpC-like"/>
</dbReference>
<dbReference type="PANTHER" id="PTHR46825:SF11">
    <property type="entry name" value="PENICILLIN-BINDING PROTEIN 4"/>
    <property type="match status" value="1"/>
</dbReference>
<dbReference type="InterPro" id="IPR012338">
    <property type="entry name" value="Beta-lactam/transpept-like"/>
</dbReference>
<dbReference type="EMBL" id="AZGE01000010">
    <property type="protein sequence ID" value="KRM15540.1"/>
    <property type="molecule type" value="Genomic_DNA"/>
</dbReference>
<dbReference type="InterPro" id="IPR001466">
    <property type="entry name" value="Beta-lactam-related"/>
</dbReference>
<reference evidence="4 5" key="1">
    <citation type="journal article" date="2015" name="Genome Announc.">
        <title>Expanding the biotechnology potential of lactobacilli through comparative genomics of 213 strains and associated genera.</title>
        <authorList>
            <person name="Sun Z."/>
            <person name="Harris H.M."/>
            <person name="McCann A."/>
            <person name="Guo C."/>
            <person name="Argimon S."/>
            <person name="Zhang W."/>
            <person name="Yang X."/>
            <person name="Jeffery I.B."/>
            <person name="Cooney J.C."/>
            <person name="Kagawa T.F."/>
            <person name="Liu W."/>
            <person name="Song Y."/>
            <person name="Salvetti E."/>
            <person name="Wrobel A."/>
            <person name="Rasinkangas P."/>
            <person name="Parkhill J."/>
            <person name="Rea M.C."/>
            <person name="O'Sullivan O."/>
            <person name="Ritari J."/>
            <person name="Douillard F.P."/>
            <person name="Paul Ross R."/>
            <person name="Yang R."/>
            <person name="Briner A.E."/>
            <person name="Felis G.E."/>
            <person name="de Vos W.M."/>
            <person name="Barrangou R."/>
            <person name="Klaenhammer T.R."/>
            <person name="Caufield P.W."/>
            <person name="Cui Y."/>
            <person name="Zhang H."/>
            <person name="O'Toole P.W."/>
        </authorList>
    </citation>
    <scope>NUCLEOTIDE SEQUENCE [LARGE SCALE GENOMIC DNA]</scope>
    <source>
        <strain evidence="4 5">DSM 4864</strain>
    </source>
</reference>
<protein>
    <submittedName>
        <fullName evidence="4">Beta-lactamase</fullName>
    </submittedName>
</protein>
<dbReference type="PATRIC" id="fig|1423779.3.peg.326"/>
<evidence type="ECO:0000313" key="4">
    <source>
        <dbReference type="EMBL" id="KRM15540.1"/>
    </source>
</evidence>
<keyword evidence="2" id="KW-0472">Membrane</keyword>
<evidence type="ECO:0000259" key="3">
    <source>
        <dbReference type="Pfam" id="PF00144"/>
    </source>
</evidence>
<dbReference type="Pfam" id="PF00144">
    <property type="entry name" value="Beta-lactamase"/>
    <property type="match status" value="1"/>
</dbReference>
<evidence type="ECO:0000256" key="2">
    <source>
        <dbReference type="ARBA" id="ARBA00023136"/>
    </source>
</evidence>